<evidence type="ECO:0000313" key="7">
    <source>
        <dbReference type="Proteomes" id="UP000092871"/>
    </source>
</evidence>
<dbReference type="RefSeq" id="WP_067038709.1">
    <property type="nucleotide sequence ID" value="NZ_FLRA01000037.1"/>
</dbReference>
<reference evidence="5 6" key="1">
    <citation type="submission" date="2016-06" db="EMBL/GenBank/DDBJ databases">
        <authorList>
            <person name="Rodrigo-Torres L."/>
            <person name="Arahal D.R."/>
        </authorList>
    </citation>
    <scope>NUCLEOTIDE SEQUENCE [LARGE SCALE GENOMIC DNA]</scope>
    <source>
        <strain evidence="5 6">CECT 5116</strain>
    </source>
</reference>
<feature type="region of interest" description="Disordered" evidence="2">
    <location>
        <begin position="445"/>
        <end position="527"/>
    </location>
</feature>
<gene>
    <name evidence="4" type="ORF">MGA5115_03555</name>
    <name evidence="5" type="ORF">MGA5116_03565</name>
</gene>
<organism evidence="4 7">
    <name type="scientific">Marinomonas gallaica</name>
    <dbReference type="NCBI Taxonomy" id="1806667"/>
    <lineage>
        <taxon>Bacteria</taxon>
        <taxon>Pseudomonadati</taxon>
        <taxon>Pseudomonadota</taxon>
        <taxon>Gammaproteobacteria</taxon>
        <taxon>Oceanospirillales</taxon>
        <taxon>Oceanospirillaceae</taxon>
        <taxon>Marinomonas</taxon>
    </lineage>
</organism>
<feature type="repeat" description="TPR" evidence="1">
    <location>
        <begin position="399"/>
        <end position="432"/>
    </location>
</feature>
<dbReference type="InterPro" id="IPR050768">
    <property type="entry name" value="UPF0353/GerABKA_families"/>
</dbReference>
<name>A0A1C3JVY5_9GAMM</name>
<dbReference type="InterPro" id="IPR002035">
    <property type="entry name" value="VWF_A"/>
</dbReference>
<dbReference type="Proteomes" id="UP000092871">
    <property type="component" value="Unassembled WGS sequence"/>
</dbReference>
<dbReference type="PANTHER" id="PTHR22550:SF14">
    <property type="entry name" value="VWFA DOMAIN-CONTAINING PROTEIN"/>
    <property type="match status" value="1"/>
</dbReference>
<accession>A0A1C3JVY5</accession>
<evidence type="ECO:0000313" key="4">
    <source>
        <dbReference type="EMBL" id="SBT19391.1"/>
    </source>
</evidence>
<evidence type="ECO:0000256" key="1">
    <source>
        <dbReference type="PROSITE-ProRule" id="PRU00339"/>
    </source>
</evidence>
<dbReference type="InterPro" id="IPR011990">
    <property type="entry name" value="TPR-like_helical_dom_sf"/>
</dbReference>
<dbReference type="SMART" id="SM00028">
    <property type="entry name" value="TPR"/>
    <property type="match status" value="1"/>
</dbReference>
<dbReference type="OrthoDB" id="9807628at2"/>
<dbReference type="PROSITE" id="PS50234">
    <property type="entry name" value="VWFA"/>
    <property type="match status" value="1"/>
</dbReference>
<sequence length="569" mass="63877">MTLFDWIHFTRPDWLLLIPIIWFLSRLIRFKPTNNAIKSTVAPHLLPYLTNVQNSQGAQRWLGLTCISLLVIGLSGISFSKTQTPIYTANQKTVFIVDQSLSLYATDIRPNRLTRVKQIMRDIINGSLEGDFALVAYAGDAYIVSPFTQDRETLTHFLIALDPLIMPIYGSNLADGLRQALTLVDPKDAPYTTFVVLTDDLQDKDVPLLSQVAEQHIALDVISVGTPEGAPMQLPDGQTLRPQGITAIPKTPIEQIEQVTLEVGGHYYSHNSDISKLGEIGQHAQQTSDARSSYITGITWQEQGHWFALPFLAWLLWQFPSGALIALVIIVLNPFTPSYASPLDWIKTNDQKAQQAVNQGDWESAAKLFEDPRWKAASQYAQGSYADTAKTIAPLANSASDFYNLGNALAMSEDLPAALEAYKQALKLNPDFKEAKENLGYAQKQLEKQQSKEDSDNSPKDNTNEDSQAPQSNSDNQKSDDSNKDSENSEQKQDNNSEKQDNQNPEQGAAQIESKADNTSSMEEQQALEQWLRQIQDDPGTLLQRKLWYLHQERRNENRFKQEEGQQPW</sequence>
<dbReference type="Gene3D" id="1.25.40.10">
    <property type="entry name" value="Tetratricopeptide repeat domain"/>
    <property type="match status" value="1"/>
</dbReference>
<reference evidence="4 7" key="2">
    <citation type="submission" date="2016-06" db="EMBL/GenBank/DDBJ databases">
        <authorList>
            <person name="Kjaerup R.B."/>
            <person name="Dalgaard T.S."/>
            <person name="Juul-Madsen H.R."/>
        </authorList>
    </citation>
    <scope>NUCLEOTIDE SEQUENCE [LARGE SCALE GENOMIC DNA]</scope>
    <source>
        <strain evidence="4 7">CECT 5115</strain>
    </source>
</reference>
<dbReference type="SMART" id="SM00327">
    <property type="entry name" value="VWA"/>
    <property type="match status" value="1"/>
</dbReference>
<dbReference type="Pfam" id="PF00515">
    <property type="entry name" value="TPR_1"/>
    <property type="match status" value="1"/>
</dbReference>
<evidence type="ECO:0000256" key="2">
    <source>
        <dbReference type="SAM" id="MobiDB-lite"/>
    </source>
</evidence>
<feature type="compositionally biased region" description="Basic and acidic residues" evidence="2">
    <location>
        <begin position="445"/>
        <end position="463"/>
    </location>
</feature>
<feature type="compositionally biased region" description="Basic and acidic residues" evidence="2">
    <location>
        <begin position="477"/>
        <end position="501"/>
    </location>
</feature>
<protein>
    <submittedName>
        <fullName evidence="4">von Willebrand factor type A domain protein</fullName>
    </submittedName>
</protein>
<dbReference type="Pfam" id="PF13519">
    <property type="entry name" value="VWA_2"/>
    <property type="match status" value="1"/>
</dbReference>
<keyword evidence="1" id="KW-0802">TPR repeat</keyword>
<evidence type="ECO:0000313" key="6">
    <source>
        <dbReference type="Proteomes" id="UP000092840"/>
    </source>
</evidence>
<feature type="compositionally biased region" description="Polar residues" evidence="2">
    <location>
        <begin position="517"/>
        <end position="527"/>
    </location>
</feature>
<dbReference type="EMBL" id="FLRA01000037">
    <property type="protein sequence ID" value="SBT19391.1"/>
    <property type="molecule type" value="Genomic_DNA"/>
</dbReference>
<dbReference type="PROSITE" id="PS50293">
    <property type="entry name" value="TPR_REGION"/>
    <property type="match status" value="1"/>
</dbReference>
<evidence type="ECO:0000313" key="5">
    <source>
        <dbReference type="EMBL" id="SBT22933.1"/>
    </source>
</evidence>
<proteinExistence type="predicted"/>
<dbReference type="InterPro" id="IPR036465">
    <property type="entry name" value="vWFA_dom_sf"/>
</dbReference>
<dbReference type="Proteomes" id="UP000092840">
    <property type="component" value="Unassembled WGS sequence"/>
</dbReference>
<dbReference type="AlphaFoldDB" id="A0A1C3JVY5"/>
<feature type="domain" description="VWFA" evidence="3">
    <location>
        <begin position="92"/>
        <end position="284"/>
    </location>
</feature>
<dbReference type="InterPro" id="IPR019734">
    <property type="entry name" value="TPR_rpt"/>
</dbReference>
<dbReference type="PANTHER" id="PTHR22550">
    <property type="entry name" value="SPORE GERMINATION PROTEIN"/>
    <property type="match status" value="1"/>
</dbReference>
<dbReference type="SUPFAM" id="SSF48452">
    <property type="entry name" value="TPR-like"/>
    <property type="match status" value="1"/>
</dbReference>
<evidence type="ECO:0000259" key="3">
    <source>
        <dbReference type="PROSITE" id="PS50234"/>
    </source>
</evidence>
<dbReference type="EMBL" id="FLRB01000036">
    <property type="protein sequence ID" value="SBT22933.1"/>
    <property type="molecule type" value="Genomic_DNA"/>
</dbReference>
<keyword evidence="6" id="KW-1185">Reference proteome</keyword>
<dbReference type="SUPFAM" id="SSF53300">
    <property type="entry name" value="vWA-like"/>
    <property type="match status" value="1"/>
</dbReference>
<dbReference type="Gene3D" id="3.40.50.410">
    <property type="entry name" value="von Willebrand factor, type A domain"/>
    <property type="match status" value="1"/>
</dbReference>
<dbReference type="PROSITE" id="PS50005">
    <property type="entry name" value="TPR"/>
    <property type="match status" value="1"/>
</dbReference>